<evidence type="ECO:0000256" key="6">
    <source>
        <dbReference type="SAM" id="MobiDB-lite"/>
    </source>
</evidence>
<proteinExistence type="inferred from homology"/>
<evidence type="ECO:0000256" key="5">
    <source>
        <dbReference type="ARBA" id="ARBA00023136"/>
    </source>
</evidence>
<organism evidence="8 9">
    <name type="scientific">Seminavis robusta</name>
    <dbReference type="NCBI Taxonomy" id="568900"/>
    <lineage>
        <taxon>Eukaryota</taxon>
        <taxon>Sar</taxon>
        <taxon>Stramenopiles</taxon>
        <taxon>Ochrophyta</taxon>
        <taxon>Bacillariophyta</taxon>
        <taxon>Bacillariophyceae</taxon>
        <taxon>Bacillariophycidae</taxon>
        <taxon>Naviculales</taxon>
        <taxon>Naviculaceae</taxon>
        <taxon>Seminavis</taxon>
    </lineage>
</organism>
<keyword evidence="3 7" id="KW-0812">Transmembrane</keyword>
<dbReference type="OrthoDB" id="4364at2759"/>
<feature type="transmembrane region" description="Helical" evidence="7">
    <location>
        <begin position="49"/>
        <end position="74"/>
    </location>
</feature>
<evidence type="ECO:0000313" key="8">
    <source>
        <dbReference type="EMBL" id="CAB9510475.1"/>
    </source>
</evidence>
<keyword evidence="5 7" id="KW-0472">Membrane</keyword>
<dbReference type="InterPro" id="IPR004923">
    <property type="entry name" value="FTR1/Fip1/EfeU"/>
</dbReference>
<dbReference type="PANTHER" id="PTHR31632">
    <property type="entry name" value="IRON TRANSPORTER FTH1"/>
    <property type="match status" value="1"/>
</dbReference>
<dbReference type="AlphaFoldDB" id="A0A9N8HFJ5"/>
<dbReference type="GO" id="GO:0015093">
    <property type="term" value="F:ferrous iron transmembrane transporter activity"/>
    <property type="evidence" value="ECO:0007669"/>
    <property type="project" value="TreeGrafter"/>
</dbReference>
<dbReference type="Pfam" id="PF03239">
    <property type="entry name" value="FTR1"/>
    <property type="match status" value="1"/>
</dbReference>
<gene>
    <name evidence="8" type="ORF">SEMRO_438_G142960.1</name>
</gene>
<keyword evidence="9" id="KW-1185">Reference proteome</keyword>
<dbReference type="Proteomes" id="UP001153069">
    <property type="component" value="Unassembled WGS sequence"/>
</dbReference>
<feature type="region of interest" description="Disordered" evidence="6">
    <location>
        <begin position="292"/>
        <end position="318"/>
    </location>
</feature>
<evidence type="ECO:0000313" key="9">
    <source>
        <dbReference type="Proteomes" id="UP001153069"/>
    </source>
</evidence>
<name>A0A9N8HFJ5_9STRA</name>
<feature type="compositionally biased region" description="Acidic residues" evidence="6">
    <location>
        <begin position="303"/>
        <end position="314"/>
    </location>
</feature>
<keyword evidence="4 7" id="KW-1133">Transmembrane helix</keyword>
<feature type="transmembrane region" description="Helical" evidence="7">
    <location>
        <begin position="259"/>
        <end position="277"/>
    </location>
</feature>
<dbReference type="GO" id="GO:0033573">
    <property type="term" value="C:high-affinity iron permease complex"/>
    <property type="evidence" value="ECO:0007669"/>
    <property type="project" value="InterPro"/>
</dbReference>
<dbReference type="PANTHER" id="PTHR31632:SF2">
    <property type="entry name" value="PLASMA MEMBRANE IRON PERMEASE"/>
    <property type="match status" value="1"/>
</dbReference>
<evidence type="ECO:0000256" key="2">
    <source>
        <dbReference type="ARBA" id="ARBA00008333"/>
    </source>
</evidence>
<evidence type="ECO:0000256" key="7">
    <source>
        <dbReference type="SAM" id="Phobius"/>
    </source>
</evidence>
<accession>A0A9N8HFJ5</accession>
<dbReference type="EMBL" id="CAICTM010000437">
    <property type="protein sequence ID" value="CAB9510475.1"/>
    <property type="molecule type" value="Genomic_DNA"/>
</dbReference>
<comment type="subcellular location">
    <subcellularLocation>
        <location evidence="1">Membrane</location>
        <topology evidence="1">Multi-pass membrane protein</topology>
    </subcellularLocation>
</comment>
<evidence type="ECO:0000256" key="1">
    <source>
        <dbReference type="ARBA" id="ARBA00004141"/>
    </source>
</evidence>
<protein>
    <submittedName>
        <fullName evidence="8">Iron permease</fullName>
    </submittedName>
</protein>
<evidence type="ECO:0000256" key="4">
    <source>
        <dbReference type="ARBA" id="ARBA00022989"/>
    </source>
</evidence>
<feature type="transmembrane region" description="Helical" evidence="7">
    <location>
        <begin position="197"/>
        <end position="216"/>
    </location>
</feature>
<evidence type="ECO:0000256" key="3">
    <source>
        <dbReference type="ARBA" id="ARBA00022692"/>
    </source>
</evidence>
<comment type="caution">
    <text evidence="8">The sequence shown here is derived from an EMBL/GenBank/DDBJ whole genome shotgun (WGS) entry which is preliminary data.</text>
</comment>
<comment type="similarity">
    <text evidence="2">Belongs to the oxidase-dependent Fe transporter (OFeT) (TC 9.A.10.1) family.</text>
</comment>
<sequence>MVKLIDFAVVTIFAREVLEGSLIIGEFRTIILRAGGSLTEEEQNNLLRAINVATVIATIVAVILCAAVAIPLAVLSMDFDSRTSSIIEGVSKLVAAVCILQLSLKLPKWLGIYQSHKTQISDEENEFDLTINSIRFNVAWNIWREVGECGVFLIPFFLNGEEAIAIPLSAVIGCVVGGLAGWGIYYANGRMKNKLSLAIFSAGLLHLLSTGLFTSGCHKFEMVFGSTPVVWQLEGDFWSIDRLPMTIIKPFGYSDTRTVLQMLCFWSWMIFGLLLHYRKWLITKRVRAEHAAKNSPAPSTAEEGADSDCDDEGSGDSLPVIVEEKTAPEMIAYAV</sequence>
<feature type="transmembrane region" description="Helical" evidence="7">
    <location>
        <begin position="164"/>
        <end position="185"/>
    </location>
</feature>
<reference evidence="8" key="1">
    <citation type="submission" date="2020-06" db="EMBL/GenBank/DDBJ databases">
        <authorList>
            <consortium name="Plant Systems Biology data submission"/>
        </authorList>
    </citation>
    <scope>NUCLEOTIDE SEQUENCE</scope>
    <source>
        <strain evidence="8">D6</strain>
    </source>
</reference>